<dbReference type="CDD" id="cd01392">
    <property type="entry name" value="HTH_LacI"/>
    <property type="match status" value="1"/>
</dbReference>
<dbReference type="PANTHER" id="PTHR30146">
    <property type="entry name" value="LACI-RELATED TRANSCRIPTIONAL REPRESSOR"/>
    <property type="match status" value="1"/>
</dbReference>
<keyword evidence="3" id="KW-0804">Transcription</keyword>
<reference evidence="5 6" key="1">
    <citation type="submission" date="2022-06" db="EMBL/GenBank/DDBJ databases">
        <title>Genomic Encyclopedia of Type Strains, Phase I: the one thousand microbial genomes (KMG-I) project.</title>
        <authorList>
            <person name="Kyrpides N."/>
        </authorList>
    </citation>
    <scope>NUCLEOTIDE SEQUENCE [LARGE SCALE GENOMIC DNA]</scope>
    <source>
        <strain evidence="5 6">DSM 43889</strain>
    </source>
</reference>
<dbReference type="SMART" id="SM00354">
    <property type="entry name" value="HTH_LACI"/>
    <property type="match status" value="1"/>
</dbReference>
<dbReference type="EMBL" id="AUBJ02000001">
    <property type="protein sequence ID" value="MCP2333848.1"/>
    <property type="molecule type" value="Genomic_DNA"/>
</dbReference>
<evidence type="ECO:0000256" key="2">
    <source>
        <dbReference type="ARBA" id="ARBA00023125"/>
    </source>
</evidence>
<dbReference type="InterPro" id="IPR010982">
    <property type="entry name" value="Lambda_DNA-bd_dom_sf"/>
</dbReference>
<dbReference type="Pfam" id="PF13377">
    <property type="entry name" value="Peripla_BP_3"/>
    <property type="match status" value="1"/>
</dbReference>
<dbReference type="SUPFAM" id="SSF47413">
    <property type="entry name" value="lambda repressor-like DNA-binding domains"/>
    <property type="match status" value="1"/>
</dbReference>
<protein>
    <submittedName>
        <fullName evidence="5">Transcriptional regulator, LacI family</fullName>
    </submittedName>
</protein>
<gene>
    <name evidence="5" type="ORF">G443_004118</name>
</gene>
<dbReference type="Pfam" id="PF00356">
    <property type="entry name" value="LacI"/>
    <property type="match status" value="1"/>
</dbReference>
<name>A0ABT1JMU2_ACTCY</name>
<evidence type="ECO:0000256" key="1">
    <source>
        <dbReference type="ARBA" id="ARBA00023015"/>
    </source>
</evidence>
<evidence type="ECO:0000313" key="6">
    <source>
        <dbReference type="Proteomes" id="UP000791080"/>
    </source>
</evidence>
<comment type="caution">
    <text evidence="5">The sequence shown here is derived from an EMBL/GenBank/DDBJ whole genome shotgun (WGS) entry which is preliminary data.</text>
</comment>
<dbReference type="PROSITE" id="PS50932">
    <property type="entry name" value="HTH_LACI_2"/>
    <property type="match status" value="1"/>
</dbReference>
<evidence type="ECO:0000256" key="3">
    <source>
        <dbReference type="ARBA" id="ARBA00023163"/>
    </source>
</evidence>
<organism evidence="5 6">
    <name type="scientific">Actinoalloteichus caeruleus DSM 43889</name>
    <dbReference type="NCBI Taxonomy" id="1120930"/>
    <lineage>
        <taxon>Bacteria</taxon>
        <taxon>Bacillati</taxon>
        <taxon>Actinomycetota</taxon>
        <taxon>Actinomycetes</taxon>
        <taxon>Pseudonocardiales</taxon>
        <taxon>Pseudonocardiaceae</taxon>
        <taxon>Actinoalloteichus</taxon>
        <taxon>Actinoalloteichus cyanogriseus</taxon>
    </lineage>
</organism>
<dbReference type="PANTHER" id="PTHR30146:SF109">
    <property type="entry name" value="HTH-TYPE TRANSCRIPTIONAL REGULATOR GALS"/>
    <property type="match status" value="1"/>
</dbReference>
<dbReference type="Gene3D" id="1.10.260.40">
    <property type="entry name" value="lambda repressor-like DNA-binding domains"/>
    <property type="match status" value="1"/>
</dbReference>
<dbReference type="SUPFAM" id="SSF53822">
    <property type="entry name" value="Periplasmic binding protein-like I"/>
    <property type="match status" value="1"/>
</dbReference>
<evidence type="ECO:0000313" key="5">
    <source>
        <dbReference type="EMBL" id="MCP2333848.1"/>
    </source>
</evidence>
<dbReference type="InterPro" id="IPR028082">
    <property type="entry name" value="Peripla_BP_I"/>
</dbReference>
<keyword evidence="6" id="KW-1185">Reference proteome</keyword>
<evidence type="ECO:0000259" key="4">
    <source>
        <dbReference type="PROSITE" id="PS50932"/>
    </source>
</evidence>
<feature type="domain" description="HTH lacI-type" evidence="4">
    <location>
        <begin position="7"/>
        <end position="61"/>
    </location>
</feature>
<dbReference type="InterPro" id="IPR046335">
    <property type="entry name" value="LacI/GalR-like_sensor"/>
</dbReference>
<keyword evidence="1" id="KW-0805">Transcription regulation</keyword>
<dbReference type="CDD" id="cd06293">
    <property type="entry name" value="PBP1_LacI-like"/>
    <property type="match status" value="1"/>
</dbReference>
<accession>A0ABT1JMU2</accession>
<dbReference type="RefSeq" id="WP_026419060.1">
    <property type="nucleotide sequence ID" value="NZ_AUBJ02000001.1"/>
</dbReference>
<proteinExistence type="predicted"/>
<dbReference type="Proteomes" id="UP000791080">
    <property type="component" value="Unassembled WGS sequence"/>
</dbReference>
<dbReference type="InterPro" id="IPR000843">
    <property type="entry name" value="HTH_LacI"/>
</dbReference>
<dbReference type="Gene3D" id="3.40.50.2300">
    <property type="match status" value="2"/>
</dbReference>
<sequence length="373" mass="39020">MGQQAAASIRQVARAARVSVGTVSNVLNRPSVVAPATRRRVLAAIDELGFVRNESARQLRSGTARTIGLVVLDVGNPFFTDLAKGVEAAATEAGHAVMLCNSDGSRDRESRHLELLAQQQVHGVLMSPVEDDLSSARELAARGVSVVLVGHPAESEDLCSVAVDDRVGGEVAVTHLLATGRRHLTMIAGSPATRQCAERHAGGRQALRRAGHDPADLEFLEVATLDVAAGQRAAEQLLARGELPDGVFCVNDLVALGLLQVLLRAGVSVPDDVAVVGYDDIDFAAAAAVPLTSVRQPATLLGRTAADLVIAEGTGSGHQHQQVMFTPELVVRESTGHREDRGRATGGPAWGALLRPVRELGGRVGAQEPEPAG</sequence>
<keyword evidence="2" id="KW-0238">DNA-binding</keyword>